<name>A0ABW8TUY1_9CLOT</name>
<organism evidence="3 4">
    <name type="scientific">Candidatus Clostridium radicumherbarum</name>
    <dbReference type="NCBI Taxonomy" id="3381662"/>
    <lineage>
        <taxon>Bacteria</taxon>
        <taxon>Bacillati</taxon>
        <taxon>Bacillota</taxon>
        <taxon>Clostridia</taxon>
        <taxon>Eubacteriales</taxon>
        <taxon>Clostridiaceae</taxon>
        <taxon>Clostridium</taxon>
    </lineage>
</organism>
<dbReference type="EMBL" id="JBJHZY010000002">
    <property type="protein sequence ID" value="MFL0268825.1"/>
    <property type="molecule type" value="Genomic_DNA"/>
</dbReference>
<protein>
    <recommendedName>
        <fullName evidence="5">DUF2140 domain-containing protein</fullName>
    </recommendedName>
</protein>
<evidence type="ECO:0000313" key="4">
    <source>
        <dbReference type="Proteomes" id="UP001623661"/>
    </source>
</evidence>
<sequence>MRKKKNYIFLGLSVFLLLIAALTFFTFSSPKFSSKKSAELETLEKVKVATGNGKLVLDNEDTNALINLYFKNKLSSGPLKVKDIYSDIEGSNISLFAPFSINNINLTVSTNGTLSYENNKYVYKLTSIKLGKLPIPKGLLFSMAKKYNSSSICFINGEIQLSNILPLKINELKVKDNLLLVSLVTSKENPNATAKGGNNSSKNIVTELFRNMLNIDTASNTSSGTNSSSNANSNNNSSSNNGSSNSVQKPSPEADNNKKLRLLNSQLITAAMSLKSSQEIKVMNMMETAVQRVISNPSYNFSADINETQKYYNTLTKDQKTHVKQAILSNVDIQNAMDLQAMVTK</sequence>
<evidence type="ECO:0000256" key="1">
    <source>
        <dbReference type="SAM" id="MobiDB-lite"/>
    </source>
</evidence>
<keyword evidence="4" id="KW-1185">Reference proteome</keyword>
<evidence type="ECO:0000313" key="3">
    <source>
        <dbReference type="EMBL" id="MFL0268825.1"/>
    </source>
</evidence>
<dbReference type="RefSeq" id="WP_406765447.1">
    <property type="nucleotide sequence ID" value="NZ_JBJHZY010000002.1"/>
</dbReference>
<accession>A0ABW8TUY1</accession>
<feature type="compositionally biased region" description="Low complexity" evidence="1">
    <location>
        <begin position="219"/>
        <end position="246"/>
    </location>
</feature>
<evidence type="ECO:0008006" key="5">
    <source>
        <dbReference type="Google" id="ProtNLM"/>
    </source>
</evidence>
<keyword evidence="2" id="KW-0812">Transmembrane</keyword>
<keyword evidence="2" id="KW-1133">Transmembrane helix</keyword>
<comment type="caution">
    <text evidence="3">The sequence shown here is derived from an EMBL/GenBank/DDBJ whole genome shotgun (WGS) entry which is preliminary data.</text>
</comment>
<feature type="transmembrane region" description="Helical" evidence="2">
    <location>
        <begin position="7"/>
        <end position="27"/>
    </location>
</feature>
<gene>
    <name evidence="3" type="ORF">ACJDUH_12050</name>
</gene>
<feature type="region of interest" description="Disordered" evidence="1">
    <location>
        <begin position="219"/>
        <end position="256"/>
    </location>
</feature>
<evidence type="ECO:0000256" key="2">
    <source>
        <dbReference type="SAM" id="Phobius"/>
    </source>
</evidence>
<keyword evidence="2" id="KW-0472">Membrane</keyword>
<proteinExistence type="predicted"/>
<dbReference type="Proteomes" id="UP001623661">
    <property type="component" value="Unassembled WGS sequence"/>
</dbReference>
<reference evidence="3 4" key="1">
    <citation type="submission" date="2024-11" db="EMBL/GenBank/DDBJ databases">
        <authorList>
            <person name="Heng Y.C."/>
            <person name="Lim A.C.H."/>
            <person name="Lee J.K.Y."/>
            <person name="Kittelmann S."/>
        </authorList>
    </citation>
    <scope>NUCLEOTIDE SEQUENCE [LARGE SCALE GENOMIC DNA]</scope>
    <source>
        <strain evidence="3 4">WILCCON 0202</strain>
    </source>
</reference>